<evidence type="ECO:0000313" key="3">
    <source>
        <dbReference type="EMBL" id="AFY95086.1"/>
    </source>
</evidence>
<dbReference type="InterPro" id="IPR002104">
    <property type="entry name" value="Integrase_catalytic"/>
</dbReference>
<dbReference type="PANTHER" id="PTHR30349:SF64">
    <property type="entry name" value="PROPHAGE INTEGRASE INTD-RELATED"/>
    <property type="match status" value="1"/>
</dbReference>
<dbReference type="KEGG" id="cmp:Cha6605_4137"/>
<reference evidence="3 4" key="1">
    <citation type="submission" date="2012-05" db="EMBL/GenBank/DDBJ databases">
        <title>Finished chromosome of genome of Chamaesiphon sp. PCC 6605.</title>
        <authorList>
            <consortium name="US DOE Joint Genome Institute"/>
            <person name="Gugger M."/>
            <person name="Coursin T."/>
            <person name="Rippka R."/>
            <person name="Tandeau De Marsac N."/>
            <person name="Huntemann M."/>
            <person name="Wei C.-L."/>
            <person name="Han J."/>
            <person name="Detter J.C."/>
            <person name="Han C."/>
            <person name="Tapia R."/>
            <person name="Chen A."/>
            <person name="Kyrpides N."/>
            <person name="Mavromatis K."/>
            <person name="Markowitz V."/>
            <person name="Szeto E."/>
            <person name="Ivanova N."/>
            <person name="Pagani I."/>
            <person name="Pati A."/>
            <person name="Goodwin L."/>
            <person name="Nordberg H.P."/>
            <person name="Cantor M.N."/>
            <person name="Hua S.X."/>
            <person name="Woyke T."/>
            <person name="Kerfeld C.A."/>
        </authorList>
    </citation>
    <scope>NUCLEOTIDE SEQUENCE [LARGE SCALE GENOMIC DNA]</scope>
    <source>
        <strain evidence="4">ATCC 27169 / PCC 6605</strain>
    </source>
</reference>
<dbReference type="EMBL" id="CP003600">
    <property type="protein sequence ID" value="AFY95086.1"/>
    <property type="molecule type" value="Genomic_DNA"/>
</dbReference>
<accession>K9UKU6</accession>
<dbReference type="OrthoDB" id="530235at2"/>
<evidence type="ECO:0000313" key="4">
    <source>
        <dbReference type="Proteomes" id="UP000010366"/>
    </source>
</evidence>
<dbReference type="Gene3D" id="1.10.443.10">
    <property type="entry name" value="Intergrase catalytic core"/>
    <property type="match status" value="1"/>
</dbReference>
<sequence>MKVTIENLEGRLRLRWACPETGKRKNLALGVDDSTTERAFASTTKDRIENDAKHGFYDASLLKYRPLTIGKNASEITTVELFDRFTQHQFKHEGLAKSSIKSRYEPVKRMLEKYLNIQAAAVDRRRAVSFADVCANTLTPGTAKARIMLLKSAWEWGKGRYQLAEDNPWVGIATRFKSIPVQPVAAFNRDEAQKIIEGFRTNRYYSHYADFVAFRLGMGTRGGEASALKWKHISSDFDSVWIGKSFSRGVTGSTKTKKARTINLSPSVSTMLQARRDRLKPVSDDELVFPSPEGLPIDDRNFCRRAWKTVLAEVGVPYRRPYTTRKTAITLSLKSGASYIEVAAAAGHDHQTMHKYYSDVIQEGSVFVSLE</sequence>
<dbReference type="GO" id="GO:0006310">
    <property type="term" value="P:DNA recombination"/>
    <property type="evidence" value="ECO:0007669"/>
    <property type="project" value="UniProtKB-KW"/>
</dbReference>
<protein>
    <submittedName>
        <fullName evidence="3">Integrase</fullName>
    </submittedName>
</protein>
<organism evidence="3 4">
    <name type="scientific">Chamaesiphon minutus (strain ATCC 27169 / PCC 6605)</name>
    <dbReference type="NCBI Taxonomy" id="1173020"/>
    <lineage>
        <taxon>Bacteria</taxon>
        <taxon>Bacillati</taxon>
        <taxon>Cyanobacteriota</taxon>
        <taxon>Cyanophyceae</taxon>
        <taxon>Gomontiellales</taxon>
        <taxon>Chamaesiphonaceae</taxon>
        <taxon>Chamaesiphon</taxon>
    </lineage>
</organism>
<dbReference type="Proteomes" id="UP000010366">
    <property type="component" value="Chromosome"/>
</dbReference>
<dbReference type="PANTHER" id="PTHR30349">
    <property type="entry name" value="PHAGE INTEGRASE-RELATED"/>
    <property type="match status" value="1"/>
</dbReference>
<dbReference type="SUPFAM" id="SSF56349">
    <property type="entry name" value="DNA breaking-rejoining enzymes"/>
    <property type="match status" value="1"/>
</dbReference>
<dbReference type="GO" id="GO:0003677">
    <property type="term" value="F:DNA binding"/>
    <property type="evidence" value="ECO:0007669"/>
    <property type="project" value="InterPro"/>
</dbReference>
<keyword evidence="1" id="KW-0233">DNA recombination</keyword>
<name>K9UKU6_CHAP6</name>
<dbReference type="PROSITE" id="PS51898">
    <property type="entry name" value="TYR_RECOMBINASE"/>
    <property type="match status" value="1"/>
</dbReference>
<evidence type="ECO:0000259" key="2">
    <source>
        <dbReference type="PROSITE" id="PS51898"/>
    </source>
</evidence>
<dbReference type="InterPro" id="IPR050090">
    <property type="entry name" value="Tyrosine_recombinase_XerCD"/>
</dbReference>
<dbReference type="RefSeq" id="WP_015161197.1">
    <property type="nucleotide sequence ID" value="NC_019697.1"/>
</dbReference>
<dbReference type="Pfam" id="PF00589">
    <property type="entry name" value="Phage_integrase"/>
    <property type="match status" value="1"/>
</dbReference>
<dbReference type="AlphaFoldDB" id="K9UKU6"/>
<dbReference type="eggNOG" id="COG0582">
    <property type="taxonomic scope" value="Bacteria"/>
</dbReference>
<feature type="domain" description="Tyr recombinase" evidence="2">
    <location>
        <begin position="182"/>
        <end position="371"/>
    </location>
</feature>
<proteinExistence type="predicted"/>
<dbReference type="InterPro" id="IPR011010">
    <property type="entry name" value="DNA_brk_join_enz"/>
</dbReference>
<keyword evidence="4" id="KW-1185">Reference proteome</keyword>
<evidence type="ECO:0000256" key="1">
    <source>
        <dbReference type="ARBA" id="ARBA00023172"/>
    </source>
</evidence>
<dbReference type="InterPro" id="IPR013762">
    <property type="entry name" value="Integrase-like_cat_sf"/>
</dbReference>
<dbReference type="HOGENOM" id="CLU_027562_8_0_3"/>
<dbReference type="GO" id="GO:0015074">
    <property type="term" value="P:DNA integration"/>
    <property type="evidence" value="ECO:0007669"/>
    <property type="project" value="InterPro"/>
</dbReference>
<gene>
    <name evidence="3" type="ORF">Cha6605_4137</name>
</gene>
<dbReference type="STRING" id="1173020.Cha6605_4137"/>